<evidence type="ECO:0000313" key="1">
    <source>
        <dbReference type="EMBL" id="CAK9032175.1"/>
    </source>
</evidence>
<proteinExistence type="predicted"/>
<keyword evidence="2" id="KW-1185">Reference proteome</keyword>
<name>A0ABP0KZE1_9DINO</name>
<dbReference type="InterPro" id="IPR036397">
    <property type="entry name" value="RNaseH_sf"/>
</dbReference>
<comment type="caution">
    <text evidence="1">The sequence shown here is derived from an EMBL/GenBank/DDBJ whole genome shotgun (WGS) entry which is preliminary data.</text>
</comment>
<dbReference type="Proteomes" id="UP001642464">
    <property type="component" value="Unassembled WGS sequence"/>
</dbReference>
<dbReference type="EMBL" id="CAXAMM010013780">
    <property type="protein sequence ID" value="CAK9032175.1"/>
    <property type="molecule type" value="Genomic_DNA"/>
</dbReference>
<dbReference type="Gene3D" id="3.30.420.10">
    <property type="entry name" value="Ribonuclease H-like superfamily/Ribonuclease H"/>
    <property type="match status" value="1"/>
</dbReference>
<sequence length="358" mass="40710">MVRVSENVHLRGLDFSNQRKVVVLRDVYSKSFVDIAQEVRNVAGGRPSPRTCCQYYQRFSTVAGRKKSQYHQCGRRAWKLTADVRRFLLQRLKKLRQEGLCTCKLLQTGLARQKGICVEVSTVQKFLKSQGYKWLPRAQKRRYTAVHMRERKAFAHAVLSLGVRRLREKLSFSMDGCVLPLPPKDHTDRLNFLQASDTHMWRLKSERLDPSLAGQDIFSKQSPLDRCVPLWGGLSEGGFSIVTFHQKKKLTKAEWVQLLKAGKVVSAVQSLRPVKAHGPWHMLCDNESFLNAAECHAQKLDLQDALRGRPVLGKRAYKARVRIVVKSMHAQTVAKQIAKSYMKTCREVVRKGGAASSG</sequence>
<protein>
    <submittedName>
        <fullName evidence="1">J domain-containing protein</fullName>
    </submittedName>
</protein>
<gene>
    <name evidence="1" type="ORF">SCF082_LOCUS19956</name>
</gene>
<evidence type="ECO:0000313" key="2">
    <source>
        <dbReference type="Proteomes" id="UP001642464"/>
    </source>
</evidence>
<accession>A0ABP0KZE1</accession>
<reference evidence="1 2" key="1">
    <citation type="submission" date="2024-02" db="EMBL/GenBank/DDBJ databases">
        <authorList>
            <person name="Chen Y."/>
            <person name="Shah S."/>
            <person name="Dougan E. K."/>
            <person name="Thang M."/>
            <person name="Chan C."/>
        </authorList>
    </citation>
    <scope>NUCLEOTIDE SEQUENCE [LARGE SCALE GENOMIC DNA]</scope>
</reference>
<organism evidence="1 2">
    <name type="scientific">Durusdinium trenchii</name>
    <dbReference type="NCBI Taxonomy" id="1381693"/>
    <lineage>
        <taxon>Eukaryota</taxon>
        <taxon>Sar</taxon>
        <taxon>Alveolata</taxon>
        <taxon>Dinophyceae</taxon>
        <taxon>Suessiales</taxon>
        <taxon>Symbiodiniaceae</taxon>
        <taxon>Durusdinium</taxon>
    </lineage>
</organism>